<dbReference type="AlphaFoldDB" id="A0A8T5VTM4"/>
<evidence type="ECO:0000256" key="5">
    <source>
        <dbReference type="ARBA" id="ARBA00023004"/>
    </source>
</evidence>
<dbReference type="GO" id="GO:0051537">
    <property type="term" value="F:2 iron, 2 sulfur cluster binding"/>
    <property type="evidence" value="ECO:0007669"/>
    <property type="project" value="UniProtKB-KW"/>
</dbReference>
<keyword evidence="5" id="KW-0408">Iron</keyword>
<dbReference type="Gene3D" id="3.90.380.10">
    <property type="entry name" value="Naphthalene 1,2-dioxygenase Alpha Subunit, Chain A, domain 1"/>
    <property type="match status" value="1"/>
</dbReference>
<gene>
    <name evidence="7" type="ORF">HAP41_0000009570</name>
</gene>
<dbReference type="RefSeq" id="WP_166103158.1">
    <property type="nucleotide sequence ID" value="NZ_CP096255.1"/>
</dbReference>
<reference evidence="7" key="2">
    <citation type="submission" date="2022-04" db="EMBL/GenBank/DDBJ databases">
        <authorList>
            <person name="Bromfield E.S.P."/>
            <person name="Cloutier S."/>
        </authorList>
    </citation>
    <scope>NUCLEOTIDE SEQUENCE</scope>
    <source>
        <strain evidence="7">1S5</strain>
    </source>
</reference>
<protein>
    <submittedName>
        <fullName evidence="7">Rieske (2Fe-2S) protein</fullName>
    </submittedName>
</protein>
<evidence type="ECO:0000256" key="3">
    <source>
        <dbReference type="ARBA" id="ARBA00022723"/>
    </source>
</evidence>
<proteinExistence type="inferred from homology"/>
<evidence type="ECO:0000256" key="6">
    <source>
        <dbReference type="ARBA" id="ARBA00023014"/>
    </source>
</evidence>
<keyword evidence="3" id="KW-0479">Metal-binding</keyword>
<dbReference type="EMBL" id="CP096255">
    <property type="protein sequence ID" value="UPT89198.1"/>
    <property type="molecule type" value="Genomic_DNA"/>
</dbReference>
<reference evidence="7" key="1">
    <citation type="journal article" date="2017" name="Syst. Appl. Microbiol.">
        <title>Soybeans inoculated with root zone soils of Canadian native legumes harbour diverse and novel Bradyrhizobium spp. that possess agricultural potential.</title>
        <authorList>
            <person name="Bromfield E.S.P."/>
            <person name="Cloutier S."/>
            <person name="Tambong J.T."/>
            <person name="Tran Thi T.V."/>
        </authorList>
    </citation>
    <scope>NUCLEOTIDE SEQUENCE</scope>
    <source>
        <strain evidence="7">1S5</strain>
    </source>
</reference>
<dbReference type="PROSITE" id="PS00570">
    <property type="entry name" value="RING_HYDROXYL_ALPHA"/>
    <property type="match status" value="1"/>
</dbReference>
<organism evidence="7 8">
    <name type="scientific">Bradyrhizobium barranii subsp. apii</name>
    <dbReference type="NCBI Taxonomy" id="2819348"/>
    <lineage>
        <taxon>Bacteria</taxon>
        <taxon>Pseudomonadati</taxon>
        <taxon>Pseudomonadota</taxon>
        <taxon>Alphaproteobacteria</taxon>
        <taxon>Hyphomicrobiales</taxon>
        <taxon>Nitrobacteraceae</taxon>
        <taxon>Bradyrhizobium</taxon>
        <taxon>Bradyrhizobium barranii</taxon>
    </lineage>
</organism>
<dbReference type="PROSITE" id="PS51296">
    <property type="entry name" value="RIESKE"/>
    <property type="match status" value="1"/>
</dbReference>
<dbReference type="InterPro" id="IPR017941">
    <property type="entry name" value="Rieske_2Fe-2S"/>
</dbReference>
<keyword evidence="4" id="KW-0560">Oxidoreductase</keyword>
<dbReference type="CDD" id="cd03469">
    <property type="entry name" value="Rieske_RO_Alpha_N"/>
    <property type="match status" value="1"/>
</dbReference>
<dbReference type="Proteomes" id="UP000551709">
    <property type="component" value="Chromosome"/>
</dbReference>
<dbReference type="GO" id="GO:0005506">
    <property type="term" value="F:iron ion binding"/>
    <property type="evidence" value="ECO:0007669"/>
    <property type="project" value="InterPro"/>
</dbReference>
<dbReference type="InterPro" id="IPR001663">
    <property type="entry name" value="Rng_hydr_dOase-A"/>
</dbReference>
<keyword evidence="6" id="KW-0411">Iron-sulfur</keyword>
<accession>A0A8T5VTM4</accession>
<evidence type="ECO:0000256" key="2">
    <source>
        <dbReference type="ARBA" id="ARBA00022714"/>
    </source>
</evidence>
<dbReference type="InterPro" id="IPR036922">
    <property type="entry name" value="Rieske_2Fe-2S_sf"/>
</dbReference>
<sequence>MQTSGSVASNRIFEGTSGGKIGMYKSRFVEFDPENRIFRVSREAYSSAEVFEEEKRKVLYKSWLVIGHESEVANKGDFVTRTVIDKDLIFNRDNDGRVNVFYNTCLHRGPAVCKKPSGNARTFVCPYHGWVYRNSGQVASLGSKQADAR</sequence>
<comment type="similarity">
    <text evidence="1">Belongs to the bacterial ring-hydroxylating dioxygenase alpha subunit family.</text>
</comment>
<evidence type="ECO:0000313" key="8">
    <source>
        <dbReference type="Proteomes" id="UP000551709"/>
    </source>
</evidence>
<dbReference type="Pfam" id="PF00355">
    <property type="entry name" value="Rieske"/>
    <property type="match status" value="1"/>
</dbReference>
<dbReference type="SUPFAM" id="SSF50022">
    <property type="entry name" value="ISP domain"/>
    <property type="match status" value="1"/>
</dbReference>
<dbReference type="PRINTS" id="PR00090">
    <property type="entry name" value="RNGDIOXGNASE"/>
</dbReference>
<dbReference type="Gene3D" id="2.102.10.10">
    <property type="entry name" value="Rieske [2Fe-2S] iron-sulphur domain"/>
    <property type="match status" value="1"/>
</dbReference>
<dbReference type="PANTHER" id="PTHR43756:SF1">
    <property type="entry name" value="3-PHENYLPROPIONATE_CINNAMIC ACID DIOXYGENASE SUBUNIT ALPHA"/>
    <property type="match status" value="1"/>
</dbReference>
<name>A0A8T5VTM4_9BRAD</name>
<evidence type="ECO:0000256" key="4">
    <source>
        <dbReference type="ARBA" id="ARBA00023002"/>
    </source>
</evidence>
<dbReference type="GO" id="GO:0016491">
    <property type="term" value="F:oxidoreductase activity"/>
    <property type="evidence" value="ECO:0007669"/>
    <property type="project" value="UniProtKB-KW"/>
</dbReference>
<evidence type="ECO:0000313" key="7">
    <source>
        <dbReference type="EMBL" id="UPT89198.1"/>
    </source>
</evidence>
<evidence type="ECO:0000256" key="1">
    <source>
        <dbReference type="ARBA" id="ARBA00008751"/>
    </source>
</evidence>
<dbReference type="InterPro" id="IPR015881">
    <property type="entry name" value="ARHD_Rieske_2Fe_2S"/>
</dbReference>
<dbReference type="PANTHER" id="PTHR43756">
    <property type="entry name" value="CHOLINE MONOOXYGENASE, CHLOROPLASTIC"/>
    <property type="match status" value="1"/>
</dbReference>
<keyword evidence="2" id="KW-0001">2Fe-2S</keyword>